<accession>A0A0N4WWQ5</accession>
<reference evidence="5" key="1">
    <citation type="submission" date="2017-02" db="UniProtKB">
        <authorList>
            <consortium name="WormBaseParasite"/>
        </authorList>
    </citation>
    <scope>IDENTIFICATION</scope>
</reference>
<evidence type="ECO:0000313" key="3">
    <source>
        <dbReference type="EMBL" id="VDO59081.1"/>
    </source>
</evidence>
<feature type="compositionally biased region" description="Basic and acidic residues" evidence="1">
    <location>
        <begin position="78"/>
        <end position="99"/>
    </location>
</feature>
<feature type="region of interest" description="Disordered" evidence="1">
    <location>
        <begin position="78"/>
        <end position="161"/>
    </location>
</feature>
<evidence type="ECO:0000256" key="1">
    <source>
        <dbReference type="SAM" id="MobiDB-lite"/>
    </source>
</evidence>
<dbReference type="Proteomes" id="UP000268014">
    <property type="component" value="Unassembled WGS sequence"/>
</dbReference>
<dbReference type="STRING" id="6290.A0A0N4WWQ5"/>
<dbReference type="WBParaSite" id="HPLM_0001619701-mRNA-1">
    <property type="protein sequence ID" value="HPLM_0001619701-mRNA-1"/>
    <property type="gene ID" value="HPLM_0001619701"/>
</dbReference>
<reference evidence="3 4" key="2">
    <citation type="submission" date="2018-11" db="EMBL/GenBank/DDBJ databases">
        <authorList>
            <consortium name="Pathogen Informatics"/>
        </authorList>
    </citation>
    <scope>NUCLEOTIDE SEQUENCE [LARGE SCALE GENOMIC DNA]</scope>
    <source>
        <strain evidence="3 4">MHpl1</strain>
    </source>
</reference>
<feature type="compositionally biased region" description="Basic and acidic residues" evidence="1">
    <location>
        <begin position="137"/>
        <end position="149"/>
    </location>
</feature>
<protein>
    <submittedName>
        <fullName evidence="5">CPR type cuticle protein</fullName>
    </submittedName>
</protein>
<organism evidence="5">
    <name type="scientific">Haemonchus placei</name>
    <name type="common">Barber's pole worm</name>
    <dbReference type="NCBI Taxonomy" id="6290"/>
    <lineage>
        <taxon>Eukaryota</taxon>
        <taxon>Metazoa</taxon>
        <taxon>Ecdysozoa</taxon>
        <taxon>Nematoda</taxon>
        <taxon>Chromadorea</taxon>
        <taxon>Rhabditida</taxon>
        <taxon>Rhabditina</taxon>
        <taxon>Rhabditomorpha</taxon>
        <taxon>Strongyloidea</taxon>
        <taxon>Trichostrongylidae</taxon>
        <taxon>Haemonchus</taxon>
    </lineage>
</organism>
<keyword evidence="2" id="KW-0732">Signal</keyword>
<keyword evidence="4" id="KW-1185">Reference proteome</keyword>
<feature type="signal peptide" evidence="2">
    <location>
        <begin position="1"/>
        <end position="18"/>
    </location>
</feature>
<dbReference type="EMBL" id="UZAF01019312">
    <property type="protein sequence ID" value="VDO59081.1"/>
    <property type="molecule type" value="Genomic_DNA"/>
</dbReference>
<evidence type="ECO:0000313" key="4">
    <source>
        <dbReference type="Proteomes" id="UP000268014"/>
    </source>
</evidence>
<sequence length="231" mass="26050">MNSFVVVALAVLACTVLSDKRYYSHGSGEFGEGHHGKNHGSSYNKGYTKGFEKKGYGEYGSHKYGGWKNYARGEERGSQYGSEYDRDHEHDEHHYEGHRKGYKYFTDGHNDHDQPNHDHDNGHGHGYVHEVNPSNQHGDHRGNHDHHAEPGMSSRNQHRGKDVKAWVGSITTQHFSIVPSIELLQAVETIAGINATKLVLDPMKLTNNVLDANVNKFKTSINICITYSFCY</sequence>
<dbReference type="AlphaFoldDB" id="A0A0N4WWQ5"/>
<evidence type="ECO:0000256" key="2">
    <source>
        <dbReference type="SAM" id="SignalP"/>
    </source>
</evidence>
<feature type="compositionally biased region" description="Basic and acidic residues" evidence="1">
    <location>
        <begin position="106"/>
        <end position="123"/>
    </location>
</feature>
<proteinExistence type="predicted"/>
<gene>
    <name evidence="3" type="ORF">HPLM_LOCUS16189</name>
</gene>
<dbReference type="OrthoDB" id="10489667at2759"/>
<evidence type="ECO:0000313" key="5">
    <source>
        <dbReference type="WBParaSite" id="HPLM_0001619701-mRNA-1"/>
    </source>
</evidence>
<name>A0A0N4WWQ5_HAEPC</name>
<dbReference type="OMA" id="HHYEGHR"/>
<feature type="chain" id="PRO_5043124065" evidence="2">
    <location>
        <begin position="19"/>
        <end position="231"/>
    </location>
</feature>